<gene>
    <name evidence="1" type="ORF">SETIT_1G050000v2</name>
</gene>
<protein>
    <submittedName>
        <fullName evidence="1">Uncharacterized protein</fullName>
    </submittedName>
</protein>
<dbReference type="Pfam" id="PF09752">
    <property type="entry name" value="ABHD18"/>
    <property type="match status" value="2"/>
</dbReference>
<organism evidence="1">
    <name type="scientific">Setaria italica</name>
    <name type="common">Foxtail millet</name>
    <name type="synonym">Panicum italicum</name>
    <dbReference type="NCBI Taxonomy" id="4555"/>
    <lineage>
        <taxon>Eukaryota</taxon>
        <taxon>Viridiplantae</taxon>
        <taxon>Streptophyta</taxon>
        <taxon>Embryophyta</taxon>
        <taxon>Tracheophyta</taxon>
        <taxon>Spermatophyta</taxon>
        <taxon>Magnoliopsida</taxon>
        <taxon>Liliopsida</taxon>
        <taxon>Poales</taxon>
        <taxon>Poaceae</taxon>
        <taxon>PACMAD clade</taxon>
        <taxon>Panicoideae</taxon>
        <taxon>Panicodae</taxon>
        <taxon>Paniceae</taxon>
        <taxon>Cenchrinae</taxon>
        <taxon>Setaria</taxon>
    </lineage>
</organism>
<evidence type="ECO:0000313" key="1">
    <source>
        <dbReference type="EMBL" id="RCV05037.1"/>
    </source>
</evidence>
<dbReference type="EMBL" id="CM003528">
    <property type="protein sequence ID" value="RCV05037.1"/>
    <property type="molecule type" value="Genomic_DNA"/>
</dbReference>
<dbReference type="PANTHER" id="PTHR13617">
    <property type="entry name" value="PROTEIN ABHD18"/>
    <property type="match status" value="1"/>
</dbReference>
<dbReference type="PANTHER" id="PTHR13617:SF14">
    <property type="entry name" value="PROTEIN ABHD18"/>
    <property type="match status" value="1"/>
</dbReference>
<dbReference type="OrthoDB" id="9987145at2759"/>
<sequence>MVSANLGLAHYLGTPFFSKGWGGTKLDLLESMVKQLFPEAHCQNWPPTAVQPMWKTIWETNSSCLREGVFRTKCDERLVDALPPENHNAGVAFLTPKNITPEKMSCMVHLAGTGDHTFERRLWLGGPLLKNNIANMVLESMQGGAKLQCVSGLLLLGKATIDEARSLLYSLQAEAGYGKMGICGLSIGGVHAVRDGGIPSSYTNCYTAISHFALCREDAAQKTGVTIEEVIDRLRSVLSLTEVTRFPVPKNPQTVIFVGATDDGYIPIIPYIQS</sequence>
<accession>A0A368PGX8</accession>
<reference evidence="1" key="2">
    <citation type="submission" date="2015-07" db="EMBL/GenBank/DDBJ databases">
        <authorList>
            <person name="Noorani M."/>
        </authorList>
    </citation>
    <scope>NUCLEOTIDE SEQUENCE</scope>
    <source>
        <strain evidence="1">Yugu1</strain>
    </source>
</reference>
<name>A0A368PGX8_SETIT</name>
<dbReference type="AlphaFoldDB" id="A0A368PGX8"/>
<dbReference type="InterPro" id="IPR019149">
    <property type="entry name" value="ABHD18"/>
</dbReference>
<reference evidence="1" key="1">
    <citation type="journal article" date="2012" name="Nat. Biotechnol.">
        <title>Reference genome sequence of the model plant Setaria.</title>
        <authorList>
            <person name="Bennetzen J.L."/>
            <person name="Schmutz J."/>
            <person name="Wang H."/>
            <person name="Percifield R."/>
            <person name="Hawkins J."/>
            <person name="Pontaroli A.C."/>
            <person name="Estep M."/>
            <person name="Feng L."/>
            <person name="Vaughn J.N."/>
            <person name="Grimwood J."/>
            <person name="Jenkins J."/>
            <person name="Barry K."/>
            <person name="Lindquist E."/>
            <person name="Hellsten U."/>
            <person name="Deshpande S."/>
            <person name="Wang X."/>
            <person name="Wu X."/>
            <person name="Mitros T."/>
            <person name="Triplett J."/>
            <person name="Yang X."/>
            <person name="Ye C.Y."/>
            <person name="Mauro-Herrera M."/>
            <person name="Wang L."/>
            <person name="Li P."/>
            <person name="Sharma M."/>
            <person name="Sharma R."/>
            <person name="Ronald P.C."/>
            <person name="Panaud O."/>
            <person name="Kellogg E.A."/>
            <person name="Brutnell T.P."/>
            <person name="Doust A.N."/>
            <person name="Tuskan G.A."/>
            <person name="Rokhsar D."/>
            <person name="Devos K.M."/>
        </authorList>
    </citation>
    <scope>NUCLEOTIDE SEQUENCE [LARGE SCALE GENOMIC DNA]</scope>
    <source>
        <strain evidence="1">Yugu1</strain>
    </source>
</reference>
<proteinExistence type="predicted"/>